<reference evidence="1 2" key="1">
    <citation type="submission" date="2020-08" db="EMBL/GenBank/DDBJ databases">
        <title>Description of novel Pseudomonas species.</title>
        <authorList>
            <person name="Duman M."/>
            <person name="Mulet M."/>
            <person name="Altun S."/>
            <person name="Saticioglu I.B."/>
            <person name="Lalucat J."/>
            <person name="Garcia-Valdes E."/>
        </authorList>
    </citation>
    <scope>NUCLEOTIDE SEQUENCE [LARGE SCALE GENOMIC DNA]</scope>
    <source>
        <strain evidence="1 2">P66</strain>
    </source>
</reference>
<evidence type="ECO:0000313" key="2">
    <source>
        <dbReference type="Proteomes" id="UP000745663"/>
    </source>
</evidence>
<sequence length="380" mass="43553">MPANLPLRIQPEESIRSYIARSLFLSVEDSSVDKILAFRNHVRFITLDLKQIADYLGWPGCYGLDRLICLHTPMAVKYLIKNSQDISYSRGLYAYGSISHFERHISYCPECTKKDVVNFGFSYWRRSSSPITESTVCPRHNILMLTHCPFCNESFSDREHGIGVMWGGCNGRYLWEVDSTPNYDRSALLQSQFNFKLCSSKYHISDEAVLSAVLRKKGAFTNLAPSCDVEFYMFENELELTAERIAEQKRNNDATLVEENLCVVNKYIFDYYDDFEDLARDIGDQGFTRPVQEGWGTYLAMGGESEWFVTEDYASGVGVFSCPYPYDTTLRKTGEVPMHEVGELYCPCCWFVELTSETIVRHPPRVLPSIPILDASRIKK</sequence>
<dbReference type="Proteomes" id="UP000745663">
    <property type="component" value="Unassembled WGS sequence"/>
</dbReference>
<evidence type="ECO:0000313" key="1">
    <source>
        <dbReference type="EMBL" id="MBM5458527.1"/>
    </source>
</evidence>
<organism evidence="1 2">
    <name type="scientific">Pseudomonas arcuscaelestis</name>
    <dbReference type="NCBI Taxonomy" id="2710591"/>
    <lineage>
        <taxon>Bacteria</taxon>
        <taxon>Pseudomonadati</taxon>
        <taxon>Pseudomonadota</taxon>
        <taxon>Gammaproteobacteria</taxon>
        <taxon>Pseudomonadales</taxon>
        <taxon>Pseudomonadaceae</taxon>
        <taxon>Pseudomonas</taxon>
    </lineage>
</organism>
<dbReference type="EMBL" id="JACOPV010000008">
    <property type="protein sequence ID" value="MBM5458527.1"/>
    <property type="molecule type" value="Genomic_DNA"/>
</dbReference>
<protein>
    <recommendedName>
        <fullName evidence="3">TniQ protein</fullName>
    </recommendedName>
</protein>
<name>A0ABS2BY40_9PSED</name>
<gene>
    <name evidence="1" type="ORF">H8F21_13240</name>
</gene>
<accession>A0ABS2BY40</accession>
<keyword evidence="2" id="KW-1185">Reference proteome</keyword>
<dbReference type="RefSeq" id="WP_203584468.1">
    <property type="nucleotide sequence ID" value="NZ_JACOPV010000008.1"/>
</dbReference>
<proteinExistence type="predicted"/>
<comment type="caution">
    <text evidence="1">The sequence shown here is derived from an EMBL/GenBank/DDBJ whole genome shotgun (WGS) entry which is preliminary data.</text>
</comment>
<evidence type="ECO:0008006" key="3">
    <source>
        <dbReference type="Google" id="ProtNLM"/>
    </source>
</evidence>